<name>A0A1I0V1K7_9FLAO</name>
<feature type="domain" description="PglD N-terminal" evidence="10">
    <location>
        <begin position="2"/>
        <end position="80"/>
    </location>
</feature>
<dbReference type="InterPro" id="IPR018357">
    <property type="entry name" value="Hexapep_transf_CS"/>
</dbReference>
<dbReference type="CDD" id="cd03360">
    <property type="entry name" value="LbH_AT_putative"/>
    <property type="match status" value="1"/>
</dbReference>
<dbReference type="SUPFAM" id="SSF51161">
    <property type="entry name" value="Trimeric LpxA-like enzymes"/>
    <property type="match status" value="1"/>
</dbReference>
<dbReference type="Proteomes" id="UP000199604">
    <property type="component" value="Unassembled WGS sequence"/>
</dbReference>
<dbReference type="GO" id="GO:0019877">
    <property type="term" value="P:diaminopimelate biosynthetic process"/>
    <property type="evidence" value="ECO:0007669"/>
    <property type="project" value="UniProtKB-KW"/>
</dbReference>
<evidence type="ECO:0000256" key="4">
    <source>
        <dbReference type="ARBA" id="ARBA00022737"/>
    </source>
</evidence>
<evidence type="ECO:0000256" key="3">
    <source>
        <dbReference type="ARBA" id="ARBA00022679"/>
    </source>
</evidence>
<dbReference type="InterPro" id="IPR041561">
    <property type="entry name" value="PglD_N"/>
</dbReference>
<dbReference type="STRING" id="498292.SAMN05660845_0115"/>
<dbReference type="RefSeq" id="WP_091472786.1">
    <property type="nucleotide sequence ID" value="NZ_FOJT01000001.1"/>
</dbReference>
<feature type="binding site" evidence="9">
    <location>
        <position position="69"/>
    </location>
    <ligand>
        <name>substrate</name>
    </ligand>
</feature>
<reference evidence="12" key="1">
    <citation type="submission" date="2016-10" db="EMBL/GenBank/DDBJ databases">
        <authorList>
            <person name="Varghese N."/>
            <person name="Submissions S."/>
        </authorList>
    </citation>
    <scope>NUCLEOTIDE SEQUENCE [LARGE SCALE GENOMIC DNA]</scope>
    <source>
        <strain evidence="12">DSM 21789</strain>
    </source>
</reference>
<dbReference type="Pfam" id="PF00132">
    <property type="entry name" value="Hexapep"/>
    <property type="match status" value="1"/>
</dbReference>
<comment type="similarity">
    <text evidence="1">Belongs to the transferase hexapeptide repeat family.</text>
</comment>
<dbReference type="Gene3D" id="2.160.10.10">
    <property type="entry name" value="Hexapeptide repeat proteins"/>
    <property type="match status" value="1"/>
</dbReference>
<accession>A0A1I0V1K7</accession>
<evidence type="ECO:0000313" key="12">
    <source>
        <dbReference type="Proteomes" id="UP000199604"/>
    </source>
</evidence>
<dbReference type="PANTHER" id="PTHR43300">
    <property type="entry name" value="ACETYLTRANSFERASE"/>
    <property type="match status" value="1"/>
</dbReference>
<dbReference type="InterPro" id="IPR011004">
    <property type="entry name" value="Trimer_LpxA-like_sf"/>
</dbReference>
<evidence type="ECO:0000256" key="1">
    <source>
        <dbReference type="ARBA" id="ARBA00007274"/>
    </source>
</evidence>
<keyword evidence="12" id="KW-1185">Reference proteome</keyword>
<evidence type="ECO:0000256" key="8">
    <source>
        <dbReference type="PIRSR" id="PIRSR620019-1"/>
    </source>
</evidence>
<feature type="active site" description="Proton acceptor" evidence="8">
    <location>
        <position position="137"/>
    </location>
</feature>
<dbReference type="InterPro" id="IPR020019">
    <property type="entry name" value="AcTrfase_PglD-like"/>
</dbReference>
<evidence type="ECO:0000313" key="11">
    <source>
        <dbReference type="EMBL" id="SFA70204.1"/>
    </source>
</evidence>
<keyword evidence="4" id="KW-0677">Repeat</keyword>
<feature type="site" description="Increases basicity of active site His" evidence="8">
    <location>
        <position position="138"/>
    </location>
</feature>
<keyword evidence="7 11" id="KW-0012">Acyltransferase</keyword>
<dbReference type="GO" id="GO:0009085">
    <property type="term" value="P:lysine biosynthetic process"/>
    <property type="evidence" value="ECO:0007669"/>
    <property type="project" value="UniProtKB-KW"/>
</dbReference>
<evidence type="ECO:0000256" key="5">
    <source>
        <dbReference type="ARBA" id="ARBA00022915"/>
    </source>
</evidence>
<evidence type="ECO:0000256" key="6">
    <source>
        <dbReference type="ARBA" id="ARBA00023154"/>
    </source>
</evidence>
<dbReference type="PANTHER" id="PTHR43300:SF10">
    <property type="entry name" value="2,3,4,5-TETRAHYDROPYRIDINE-2,6-DICARBOXYLATE N-ACETYLTRANSFERASE"/>
    <property type="match status" value="1"/>
</dbReference>
<dbReference type="Pfam" id="PF17836">
    <property type="entry name" value="PglD_N"/>
    <property type="match status" value="1"/>
</dbReference>
<dbReference type="PROSITE" id="PS00101">
    <property type="entry name" value="HEXAPEP_TRANSFERASES"/>
    <property type="match status" value="1"/>
</dbReference>
<dbReference type="InterPro" id="IPR001451">
    <property type="entry name" value="Hexapep"/>
</dbReference>
<keyword evidence="5" id="KW-0220">Diaminopimelate biosynthesis</keyword>
<dbReference type="AlphaFoldDB" id="A0A1I0V1K7"/>
<dbReference type="Gene3D" id="3.40.50.20">
    <property type="match status" value="1"/>
</dbReference>
<dbReference type="GO" id="GO:0016746">
    <property type="term" value="F:acyltransferase activity"/>
    <property type="evidence" value="ECO:0007669"/>
    <property type="project" value="UniProtKB-KW"/>
</dbReference>
<sequence>MLIIGAKGFAKEVLEILFQNNNIQNIAFFDDVNDDVFGKLYNQFPILKSIEEVENYFNTISKDFTIGIGNPILRKKLSAKFIALGGNFTSTISPKSSIGNFGNIIEEGCNIMTGTVITNDVHIEKGVLINLNCTIGHDSKISEFVELSPGVHVSGNCVVGSYTNIGTNATILPKITIGSNVIVAAGAVVTKDIPDNCMVAGVPAIIKKELAPLKF</sequence>
<evidence type="ECO:0000256" key="2">
    <source>
        <dbReference type="ARBA" id="ARBA00022605"/>
    </source>
</evidence>
<proteinExistence type="inferred from homology"/>
<protein>
    <submittedName>
        <fullName evidence="11">Sugar O-acyltransferase, sialic acid O-acetyltransferase NeuD family</fullName>
    </submittedName>
</protein>
<gene>
    <name evidence="11" type="ORF">SAMN05660845_0115</name>
</gene>
<keyword evidence="3 11" id="KW-0808">Transferase</keyword>
<evidence type="ECO:0000256" key="9">
    <source>
        <dbReference type="PIRSR" id="PIRSR620019-2"/>
    </source>
</evidence>
<evidence type="ECO:0000256" key="7">
    <source>
        <dbReference type="ARBA" id="ARBA00023315"/>
    </source>
</evidence>
<keyword evidence="2" id="KW-0028">Amino-acid biosynthesis</keyword>
<dbReference type="InterPro" id="IPR050179">
    <property type="entry name" value="Trans_hexapeptide_repeat"/>
</dbReference>
<dbReference type="EMBL" id="FOJT01000001">
    <property type="protein sequence ID" value="SFA70204.1"/>
    <property type="molecule type" value="Genomic_DNA"/>
</dbReference>
<organism evidence="11 12">
    <name type="scientific">Flavobacterium swingsii</name>
    <dbReference type="NCBI Taxonomy" id="498292"/>
    <lineage>
        <taxon>Bacteria</taxon>
        <taxon>Pseudomonadati</taxon>
        <taxon>Bacteroidota</taxon>
        <taxon>Flavobacteriia</taxon>
        <taxon>Flavobacteriales</taxon>
        <taxon>Flavobacteriaceae</taxon>
        <taxon>Flavobacterium</taxon>
    </lineage>
</organism>
<dbReference type="NCBIfam" id="TIGR03570">
    <property type="entry name" value="NeuD_NnaD"/>
    <property type="match status" value="1"/>
</dbReference>
<keyword evidence="6" id="KW-0457">Lysine biosynthesis</keyword>
<dbReference type="OrthoDB" id="708224at2"/>
<evidence type="ECO:0000259" key="10">
    <source>
        <dbReference type="Pfam" id="PF17836"/>
    </source>
</evidence>